<dbReference type="SUPFAM" id="SSF48403">
    <property type="entry name" value="Ankyrin repeat"/>
    <property type="match status" value="1"/>
</dbReference>
<reference evidence="6 7" key="1">
    <citation type="journal article" date="2021" name="Nat. Commun.">
        <title>Genetic determinants of endophytism in the Arabidopsis root mycobiome.</title>
        <authorList>
            <person name="Mesny F."/>
            <person name="Miyauchi S."/>
            <person name="Thiergart T."/>
            <person name="Pickel B."/>
            <person name="Atanasova L."/>
            <person name="Karlsson M."/>
            <person name="Huettel B."/>
            <person name="Barry K.W."/>
            <person name="Haridas S."/>
            <person name="Chen C."/>
            <person name="Bauer D."/>
            <person name="Andreopoulos W."/>
            <person name="Pangilinan J."/>
            <person name="LaButti K."/>
            <person name="Riley R."/>
            <person name="Lipzen A."/>
            <person name="Clum A."/>
            <person name="Drula E."/>
            <person name="Henrissat B."/>
            <person name="Kohler A."/>
            <person name="Grigoriev I.V."/>
            <person name="Martin F.M."/>
            <person name="Hacquard S."/>
        </authorList>
    </citation>
    <scope>NUCLEOTIDE SEQUENCE [LARGE SCALE GENOMIC DNA]</scope>
    <source>
        <strain evidence="6 7">MPI-CAGE-CH-0241</strain>
    </source>
</reference>
<proteinExistence type="predicted"/>
<dbReference type="InterPro" id="IPR016135">
    <property type="entry name" value="UBQ-conjugating_enzyme/RWD"/>
</dbReference>
<comment type="caution">
    <text evidence="6">The sequence shown here is derived from an EMBL/GenBank/DDBJ whole genome shotgun (WGS) entry which is preliminary data.</text>
</comment>
<dbReference type="InterPro" id="IPR051165">
    <property type="entry name" value="Multifunctional_ANK_Repeat"/>
</dbReference>
<feature type="repeat" description="ANK" evidence="3">
    <location>
        <begin position="612"/>
        <end position="644"/>
    </location>
</feature>
<dbReference type="PROSITE" id="PS50297">
    <property type="entry name" value="ANK_REP_REGION"/>
    <property type="match status" value="6"/>
</dbReference>
<feature type="repeat" description="ANK" evidence="3">
    <location>
        <begin position="645"/>
        <end position="677"/>
    </location>
</feature>
<dbReference type="InterPro" id="IPR054471">
    <property type="entry name" value="GPIID_WHD"/>
</dbReference>
<evidence type="ECO:0000256" key="4">
    <source>
        <dbReference type="SAM" id="MobiDB-lite"/>
    </source>
</evidence>
<dbReference type="Pfam" id="PF12796">
    <property type="entry name" value="Ank_2"/>
    <property type="match status" value="2"/>
</dbReference>
<evidence type="ECO:0000256" key="3">
    <source>
        <dbReference type="PROSITE-ProRule" id="PRU00023"/>
    </source>
</evidence>
<dbReference type="Proteomes" id="UP000777438">
    <property type="component" value="Unassembled WGS sequence"/>
</dbReference>
<dbReference type="PANTHER" id="PTHR24123:SF33">
    <property type="entry name" value="PROTEIN HOS4"/>
    <property type="match status" value="1"/>
</dbReference>
<dbReference type="SMART" id="SM00212">
    <property type="entry name" value="UBCc"/>
    <property type="match status" value="1"/>
</dbReference>
<dbReference type="InterPro" id="IPR036770">
    <property type="entry name" value="Ankyrin_rpt-contain_sf"/>
</dbReference>
<dbReference type="InterPro" id="IPR000608">
    <property type="entry name" value="UBC"/>
</dbReference>
<gene>
    <name evidence="6" type="ORF">B0T10DRAFT_590871</name>
</gene>
<feature type="repeat" description="ANK" evidence="3">
    <location>
        <begin position="447"/>
        <end position="479"/>
    </location>
</feature>
<dbReference type="SUPFAM" id="SSF54495">
    <property type="entry name" value="UBC-like"/>
    <property type="match status" value="1"/>
</dbReference>
<feature type="compositionally biased region" description="Polar residues" evidence="4">
    <location>
        <begin position="707"/>
        <end position="717"/>
    </location>
</feature>
<feature type="repeat" description="ANK" evidence="3">
    <location>
        <begin position="480"/>
        <end position="512"/>
    </location>
</feature>
<name>A0A9P8VRM8_9HYPO</name>
<evidence type="ECO:0000313" key="6">
    <source>
        <dbReference type="EMBL" id="KAH6871653.1"/>
    </source>
</evidence>
<dbReference type="Gene3D" id="1.25.40.20">
    <property type="entry name" value="Ankyrin repeat-containing domain"/>
    <property type="match status" value="1"/>
</dbReference>
<dbReference type="AlphaFoldDB" id="A0A9P8VRM8"/>
<sequence>MLSSSSDYKETLVQTCTNLVAAVWRQLAYKSDLSNEALKLYTGNVALGTRPSFDEIFGLFEMEVKRYSKMHIVVDALDELEEQGRELLLNKLCEYPNINVFVTSRLKPEVKWSNSFQLAEIEPLLEDIRFYLSERIDREPGIQAHVKKDASLREDIVSSIEAQAQGMFLMARLQMDNLRGCASVRSLRRGLSTPLASLKSTYAELLSRILSSYMAPSATRLIGWILCATRPLTLLELTHGLSIEDGDASLDASCLVDIDRIISSCEGIVIIEKESRRVRFVHHTFQEFLERQPLGPLEQLHDEMAKSCLTYLLFPSFSSGRCNTDAEMDSRLEEHQFLLYASKSWAMHFAKSRREEIEDGDLVVRMLQETSYRESCLQAFLLPNTKYDLYSQTFPKHAPALWLACRLSIPHVVSFLLRQSHEGWLPGRDAGLLDNGASPNGAQEATNNNIPMHEASRRGPLKAVEVLHSAGADLDRRARSGRTALFEAISNGQEDIVNFLMHSGSNVRETTDDGETALRVAVEHEFPDAMEELIKLGSDVDAKDSHLNRPLHIAARRGFHRGCELLLANKCQLNPRTILQETPLHKACAAGHSETVKILLQSKADVRARNLDDSMPLHGAAQNGHLDIVRSLLDAGAEVNAADAMSRTPLHDAAENGHVDVVQLLLARAGDQSLTCRAGRNTVQKQGTGGPNIPQAPPQDRTVGVSPPTSEPTQNMTSNITTIDNIREQVLGAVVFGDKPEGAKASVYEGGVFFLNIVVPEHYPMGAPNIYFTTKIYHACVHPNGAICTETFESGPGKAWTRYDIAGRGNGTAMDWSPALTFVECLEFIFKMLDDPLLSDFAYGPATEMWHRDRAKYYETAREWTKEYAVVEEF</sequence>
<keyword evidence="7" id="KW-1185">Reference proteome</keyword>
<protein>
    <submittedName>
        <fullName evidence="6">Ankyrin repeat-containing domain protein</fullName>
    </submittedName>
</protein>
<dbReference type="Pfam" id="PF22939">
    <property type="entry name" value="WHD_GPIID"/>
    <property type="match status" value="1"/>
</dbReference>
<dbReference type="SMART" id="SM00248">
    <property type="entry name" value="ANK"/>
    <property type="match status" value="7"/>
</dbReference>
<dbReference type="Gene3D" id="3.10.110.10">
    <property type="entry name" value="Ubiquitin Conjugating Enzyme"/>
    <property type="match status" value="1"/>
</dbReference>
<dbReference type="InterPro" id="IPR002110">
    <property type="entry name" value="Ankyrin_rpt"/>
</dbReference>
<dbReference type="PROSITE" id="PS50088">
    <property type="entry name" value="ANK_REPEAT"/>
    <property type="match status" value="6"/>
</dbReference>
<organism evidence="6 7">
    <name type="scientific">Thelonectria olida</name>
    <dbReference type="NCBI Taxonomy" id="1576542"/>
    <lineage>
        <taxon>Eukaryota</taxon>
        <taxon>Fungi</taxon>
        <taxon>Dikarya</taxon>
        <taxon>Ascomycota</taxon>
        <taxon>Pezizomycotina</taxon>
        <taxon>Sordariomycetes</taxon>
        <taxon>Hypocreomycetidae</taxon>
        <taxon>Hypocreales</taxon>
        <taxon>Nectriaceae</taxon>
        <taxon>Thelonectria</taxon>
    </lineage>
</organism>
<feature type="repeat" description="ANK" evidence="3">
    <location>
        <begin position="513"/>
        <end position="545"/>
    </location>
</feature>
<dbReference type="PANTHER" id="PTHR24123">
    <property type="entry name" value="ANKYRIN REPEAT-CONTAINING"/>
    <property type="match status" value="1"/>
</dbReference>
<feature type="region of interest" description="Disordered" evidence="4">
    <location>
        <begin position="681"/>
        <end position="717"/>
    </location>
</feature>
<evidence type="ECO:0000256" key="1">
    <source>
        <dbReference type="ARBA" id="ARBA00022737"/>
    </source>
</evidence>
<dbReference type="EMBL" id="JAGPYM010000052">
    <property type="protein sequence ID" value="KAH6871653.1"/>
    <property type="molecule type" value="Genomic_DNA"/>
</dbReference>
<dbReference type="InterPro" id="IPR056884">
    <property type="entry name" value="NPHP3-like_N"/>
</dbReference>
<evidence type="ECO:0000256" key="2">
    <source>
        <dbReference type="ARBA" id="ARBA00023043"/>
    </source>
</evidence>
<evidence type="ECO:0000313" key="7">
    <source>
        <dbReference type="Proteomes" id="UP000777438"/>
    </source>
</evidence>
<dbReference type="Pfam" id="PF24883">
    <property type="entry name" value="NPHP3_N"/>
    <property type="match status" value="1"/>
</dbReference>
<dbReference type="PROSITE" id="PS50127">
    <property type="entry name" value="UBC_2"/>
    <property type="match status" value="1"/>
</dbReference>
<dbReference type="OrthoDB" id="448455at2759"/>
<keyword evidence="2 3" id="KW-0040">ANK repeat</keyword>
<dbReference type="PRINTS" id="PR01415">
    <property type="entry name" value="ANKYRIN"/>
</dbReference>
<feature type="domain" description="UBC core" evidence="5">
    <location>
        <begin position="692"/>
        <end position="870"/>
    </location>
</feature>
<dbReference type="Pfam" id="PF00179">
    <property type="entry name" value="UQ_con"/>
    <property type="match status" value="1"/>
</dbReference>
<keyword evidence="1" id="KW-0677">Repeat</keyword>
<feature type="repeat" description="ANK" evidence="3">
    <location>
        <begin position="579"/>
        <end position="611"/>
    </location>
</feature>
<evidence type="ECO:0000259" key="5">
    <source>
        <dbReference type="PROSITE" id="PS50127"/>
    </source>
</evidence>
<accession>A0A9P8VRM8</accession>